<reference evidence="2 3" key="1">
    <citation type="submission" date="2019-10" db="EMBL/GenBank/DDBJ databases">
        <title>Georgenia wutianyii sp. nov. and Georgenia yuyongxinii sp. nov. isolated from plateau pika (Ochotona curzoniae) in the Qinghai-Tibet plateau of China.</title>
        <authorList>
            <person name="Tian Z."/>
        </authorList>
    </citation>
    <scope>NUCLEOTIDE SEQUENCE [LARGE SCALE GENOMIC DNA]</scope>
    <source>
        <strain evidence="2 3">DSM 21501</strain>
    </source>
</reference>
<dbReference type="RefSeq" id="WP_152203816.1">
    <property type="nucleotide sequence ID" value="NZ_VUKF01000035.1"/>
</dbReference>
<organism evidence="2 3">
    <name type="scientific">Georgenia thermotolerans</name>
    <dbReference type="NCBI Taxonomy" id="527326"/>
    <lineage>
        <taxon>Bacteria</taxon>
        <taxon>Bacillati</taxon>
        <taxon>Actinomycetota</taxon>
        <taxon>Actinomycetes</taxon>
        <taxon>Micrococcales</taxon>
        <taxon>Bogoriellaceae</taxon>
        <taxon>Georgenia</taxon>
    </lineage>
</organism>
<accession>A0A7J5UNX9</accession>
<keyword evidence="3" id="KW-1185">Reference proteome</keyword>
<proteinExistence type="predicted"/>
<sequence length="386" mass="41362">MPKKKPKPRKTPSQRRRHQGPPPRHVPAAAVPALLAELEEWARELDLLIEDSTWLVERAIDLKREQLGSPDPTAWTEPEIRAVLTELFPRAVAATGDDARLLVPAMTLFFSFLLSTGRFRSPLTDARLTALMEELAGQVPQAFEGGAEGEEREPFADIWPPALGPAPDLDALSEGPFEAADVAAWFEGSVLLPRARAFVAWVGAGRPVTSTGALRPADTAEVLHVLGFPEAVAPRSMWQDRELVLLWVALVRLGYLHVGASRVTPGEEALPAPDASPEAVAGAAAALHAAVLHAFLEANPGEPTYALEPDLTLGALLRAAEPGGLTVTEPGEDVLVGDEGLTISLLRTDLDLLARVGVLEQEGDTFRFPEPLHPVLPAALHMLGGD</sequence>
<dbReference type="EMBL" id="WHJE01000054">
    <property type="protein sequence ID" value="KAE8763814.1"/>
    <property type="molecule type" value="Genomic_DNA"/>
</dbReference>
<comment type="caution">
    <text evidence="2">The sequence shown here is derived from an EMBL/GenBank/DDBJ whole genome shotgun (WGS) entry which is preliminary data.</text>
</comment>
<evidence type="ECO:0000313" key="2">
    <source>
        <dbReference type="EMBL" id="KAE8763814.1"/>
    </source>
</evidence>
<feature type="compositionally biased region" description="Basic residues" evidence="1">
    <location>
        <begin position="1"/>
        <end position="19"/>
    </location>
</feature>
<dbReference type="Proteomes" id="UP000451860">
    <property type="component" value="Unassembled WGS sequence"/>
</dbReference>
<evidence type="ECO:0000256" key="1">
    <source>
        <dbReference type="SAM" id="MobiDB-lite"/>
    </source>
</evidence>
<dbReference type="OrthoDB" id="4790705at2"/>
<evidence type="ECO:0000313" key="3">
    <source>
        <dbReference type="Proteomes" id="UP000451860"/>
    </source>
</evidence>
<protein>
    <recommendedName>
        <fullName evidence="4">DUF2398 family protein</fullName>
    </recommendedName>
</protein>
<dbReference type="AlphaFoldDB" id="A0A7J5UNX9"/>
<gene>
    <name evidence="2" type="ORF">GB883_12155</name>
</gene>
<evidence type="ECO:0008006" key="4">
    <source>
        <dbReference type="Google" id="ProtNLM"/>
    </source>
</evidence>
<feature type="region of interest" description="Disordered" evidence="1">
    <location>
        <begin position="1"/>
        <end position="27"/>
    </location>
</feature>
<name>A0A7J5UNX9_9MICO</name>